<dbReference type="InterPro" id="IPR006442">
    <property type="entry name" value="Antitoxin_Phd/YefM"/>
</dbReference>
<dbReference type="AlphaFoldDB" id="A0A0F5MRW9"/>
<dbReference type="Pfam" id="PF02604">
    <property type="entry name" value="PhdYeFM_antitox"/>
    <property type="match status" value="1"/>
</dbReference>
<comment type="caution">
    <text evidence="3">The sequence shown here is derived from an EMBL/GenBank/DDBJ whole genome shotgun (WGS) entry which is preliminary data.</text>
</comment>
<comment type="similarity">
    <text evidence="1 2">Belongs to the phD/YefM antitoxin family.</text>
</comment>
<evidence type="ECO:0000256" key="1">
    <source>
        <dbReference type="ARBA" id="ARBA00009981"/>
    </source>
</evidence>
<sequence length="77" mass="8946">MEFVNIHQAKTHLSKYVDRVNKGHEIIVICKNGSPIAQMVEYKEPKKRKIGLLKNKIKMSKDFDSELPDYIIGDYLP</sequence>
<proteinExistence type="inferred from homology"/>
<organism evidence="3 4">
    <name type="scientific">Candidatus Arcanibacter lacustris</name>
    <dbReference type="NCBI Taxonomy" id="1607817"/>
    <lineage>
        <taxon>Bacteria</taxon>
        <taxon>Pseudomonadati</taxon>
        <taxon>Pseudomonadota</taxon>
        <taxon>Alphaproteobacteria</taxon>
        <taxon>Rickettsiales</taxon>
        <taxon>Candidatus Arcanibacter</taxon>
    </lineage>
</organism>
<name>A0A0F5MRW9_9RICK</name>
<protein>
    <recommendedName>
        <fullName evidence="2">Antitoxin</fullName>
    </recommendedName>
</protein>
<reference evidence="3 4" key="1">
    <citation type="submission" date="2015-02" db="EMBL/GenBank/DDBJ databases">
        <title>Single cell genomics of a rare environmental alphaproteobacterium provides unique insights into Rickettsiaceae evolution.</title>
        <authorList>
            <person name="Martijn J."/>
            <person name="Schulz F."/>
            <person name="Zaremba-Niedzwiedzka K."/>
            <person name="Viklund J."/>
            <person name="Stepanauskas R."/>
            <person name="Andersson S.G.E."/>
            <person name="Horn M."/>
            <person name="Guy L."/>
            <person name="Ettema T.J.G."/>
        </authorList>
    </citation>
    <scope>NUCLEOTIDE SEQUENCE [LARGE SCALE GENOMIC DNA]</scope>
    <source>
        <strain evidence="3 4">SCGC AAA041-L04</strain>
    </source>
</reference>
<dbReference type="NCBIfam" id="TIGR01552">
    <property type="entry name" value="phd_fam"/>
    <property type="match status" value="1"/>
</dbReference>
<accession>A0A0F5MRW9</accession>
<dbReference type="InterPro" id="IPR036165">
    <property type="entry name" value="YefM-like_sf"/>
</dbReference>
<evidence type="ECO:0000313" key="3">
    <source>
        <dbReference type="EMBL" id="KKB96797.1"/>
    </source>
</evidence>
<keyword evidence="4" id="KW-1185">Reference proteome</keyword>
<dbReference type="EMBL" id="JYHA01000023">
    <property type="protein sequence ID" value="KKB96797.1"/>
    <property type="molecule type" value="Genomic_DNA"/>
</dbReference>
<dbReference type="Proteomes" id="UP000033358">
    <property type="component" value="Unassembled WGS sequence"/>
</dbReference>
<gene>
    <name evidence="3" type="ORF">SZ25_00106</name>
</gene>
<dbReference type="Gene3D" id="3.40.1620.10">
    <property type="entry name" value="YefM-like domain"/>
    <property type="match status" value="1"/>
</dbReference>
<dbReference type="SUPFAM" id="SSF143120">
    <property type="entry name" value="YefM-like"/>
    <property type="match status" value="1"/>
</dbReference>
<comment type="function">
    <text evidence="2">Antitoxin component of a type II toxin-antitoxin (TA) system.</text>
</comment>
<evidence type="ECO:0000313" key="4">
    <source>
        <dbReference type="Proteomes" id="UP000033358"/>
    </source>
</evidence>
<evidence type="ECO:0000256" key="2">
    <source>
        <dbReference type="RuleBase" id="RU362080"/>
    </source>
</evidence>